<evidence type="ECO:0000256" key="3">
    <source>
        <dbReference type="ARBA" id="ARBA00022801"/>
    </source>
</evidence>
<keyword evidence="3 7" id="KW-0378">Hydrolase</keyword>
<reference evidence="7 8" key="1">
    <citation type="submission" date="2016-10" db="EMBL/GenBank/DDBJ databases">
        <authorList>
            <person name="Varghese N."/>
            <person name="Submissions S."/>
        </authorList>
    </citation>
    <scope>NUCLEOTIDE SEQUENCE [LARGE SCALE GENOMIC DNA]</scope>
    <source>
        <strain evidence="7 8">DSM 9169</strain>
    </source>
</reference>
<evidence type="ECO:0000313" key="7">
    <source>
        <dbReference type="EMBL" id="SDU02963.1"/>
    </source>
</evidence>
<gene>
    <name evidence="7" type="ORF">SAMN04489714_1725</name>
</gene>
<dbReference type="PANTHER" id="PTHR47053">
    <property type="entry name" value="MUREIN DD-ENDOPEPTIDASE MEPH-RELATED"/>
    <property type="match status" value="1"/>
</dbReference>
<dbReference type="PANTHER" id="PTHR47053:SF1">
    <property type="entry name" value="MUREIN DD-ENDOPEPTIDASE MEPH-RELATED"/>
    <property type="match status" value="1"/>
</dbReference>
<dbReference type="EMBL" id="LT629792">
    <property type="protein sequence ID" value="SDU02963.1"/>
    <property type="molecule type" value="Genomic_DNA"/>
</dbReference>
<dbReference type="InterPro" id="IPR051202">
    <property type="entry name" value="Peptidase_C40"/>
</dbReference>
<dbReference type="Pfam" id="PF00877">
    <property type="entry name" value="NLPC_P60"/>
    <property type="match status" value="1"/>
</dbReference>
<dbReference type="GO" id="GO:0016787">
    <property type="term" value="F:hydrolase activity"/>
    <property type="evidence" value="ECO:0007669"/>
    <property type="project" value="UniProtKB-KW"/>
</dbReference>
<dbReference type="Proteomes" id="UP000198976">
    <property type="component" value="Chromosome I"/>
</dbReference>
<dbReference type="Gene3D" id="3.90.1720.10">
    <property type="entry name" value="endopeptidase domain like (from Nostoc punctiforme)"/>
    <property type="match status" value="1"/>
</dbReference>
<dbReference type="InterPro" id="IPR038765">
    <property type="entry name" value="Papain-like_cys_pep_sf"/>
</dbReference>
<dbReference type="SUPFAM" id="SSF54001">
    <property type="entry name" value="Cysteine proteinases"/>
    <property type="match status" value="1"/>
</dbReference>
<evidence type="ECO:0000259" key="6">
    <source>
        <dbReference type="PROSITE" id="PS51935"/>
    </source>
</evidence>
<evidence type="ECO:0000256" key="2">
    <source>
        <dbReference type="ARBA" id="ARBA00022670"/>
    </source>
</evidence>
<organism evidence="7 8">
    <name type="scientific">Schaalia radingae</name>
    <dbReference type="NCBI Taxonomy" id="131110"/>
    <lineage>
        <taxon>Bacteria</taxon>
        <taxon>Bacillati</taxon>
        <taxon>Actinomycetota</taxon>
        <taxon>Actinomycetes</taxon>
        <taxon>Actinomycetales</taxon>
        <taxon>Actinomycetaceae</taxon>
        <taxon>Schaalia</taxon>
    </lineage>
</organism>
<accession>A0ABY0VAA2</accession>
<keyword evidence="2" id="KW-0645">Protease</keyword>
<keyword evidence="8" id="KW-1185">Reference proteome</keyword>
<name>A0ABY0VAA2_9ACTO</name>
<sequence length="256" mass="25919">MKRTKTVLRHRKACRPLTPLTPITDAVSSVTLQPVRGTAFVSVTGLALTAAVVGTAQATPEGADAPSTHVKGITAGTEKAAPTLSVPNIAWKASDLIGDEAAVTAAASEEAAPATEEADGMEAANRDEARAELTDGEQAPIAVNAASGDIVSIAMSLLGVPYVYGGSSPAGFDCSGFTQYVYGLAGISIPRTSGAQGAAGVSVPASEAQPGDLVWHAYGHVGIYAGNGMVIEATTPGSVTKVQGLWGSYEFIRVAH</sequence>
<evidence type="ECO:0000256" key="5">
    <source>
        <dbReference type="SAM" id="MobiDB-lite"/>
    </source>
</evidence>
<feature type="region of interest" description="Disordered" evidence="5">
    <location>
        <begin position="107"/>
        <end position="127"/>
    </location>
</feature>
<evidence type="ECO:0000256" key="4">
    <source>
        <dbReference type="ARBA" id="ARBA00022807"/>
    </source>
</evidence>
<comment type="similarity">
    <text evidence="1">Belongs to the peptidase C40 family.</text>
</comment>
<dbReference type="PROSITE" id="PS51935">
    <property type="entry name" value="NLPC_P60"/>
    <property type="match status" value="1"/>
</dbReference>
<evidence type="ECO:0000256" key="1">
    <source>
        <dbReference type="ARBA" id="ARBA00007074"/>
    </source>
</evidence>
<evidence type="ECO:0000313" key="8">
    <source>
        <dbReference type="Proteomes" id="UP000198976"/>
    </source>
</evidence>
<protein>
    <submittedName>
        <fullName evidence="7">Cell wall-associated hydrolase, NlpC family</fullName>
    </submittedName>
</protein>
<dbReference type="InterPro" id="IPR000064">
    <property type="entry name" value="NLP_P60_dom"/>
</dbReference>
<feature type="domain" description="NlpC/P60" evidence="6">
    <location>
        <begin position="144"/>
        <end position="256"/>
    </location>
</feature>
<proteinExistence type="inferred from homology"/>
<keyword evidence="4" id="KW-0788">Thiol protease</keyword>